<evidence type="ECO:0000313" key="2">
    <source>
        <dbReference type="EMBL" id="EEQ92258.1"/>
    </source>
</evidence>
<reference evidence="3" key="1">
    <citation type="journal article" date="2015" name="PLoS Genet.">
        <title>The dynamic genome and transcriptome of the human fungal pathogen Blastomyces and close relative Emmonsia.</title>
        <authorList>
            <person name="Munoz J.F."/>
            <person name="Gauthier G.M."/>
            <person name="Desjardins C.A."/>
            <person name="Gallo J.E."/>
            <person name="Holder J."/>
            <person name="Sullivan T.D."/>
            <person name="Marty A.J."/>
            <person name="Carmen J.C."/>
            <person name="Chen Z."/>
            <person name="Ding L."/>
            <person name="Gujja S."/>
            <person name="Magrini V."/>
            <person name="Misas E."/>
            <person name="Mitreva M."/>
            <person name="Priest M."/>
            <person name="Saif S."/>
            <person name="Whiston E.A."/>
            <person name="Young S."/>
            <person name="Zeng Q."/>
            <person name="Goldman W.E."/>
            <person name="Mardis E.R."/>
            <person name="Taylor J.W."/>
            <person name="McEwen J.G."/>
            <person name="Clay O.K."/>
            <person name="Klein B.S."/>
            <person name="Cuomo C.A."/>
        </authorList>
    </citation>
    <scope>NUCLEOTIDE SEQUENCE [LARGE SCALE GENOMIC DNA]</scope>
    <source>
        <strain evidence="3">ER-3 / ATCC MYA-2586</strain>
    </source>
</reference>
<dbReference type="Gene3D" id="2.40.33.20">
    <property type="entry name" value="PK beta-barrel domain-like"/>
    <property type="match status" value="1"/>
</dbReference>
<evidence type="ECO:0000256" key="1">
    <source>
        <dbReference type="SAM" id="MobiDB-lite"/>
    </source>
</evidence>
<dbReference type="EMBL" id="EQ999980">
    <property type="protein sequence ID" value="EEQ92258.1"/>
    <property type="molecule type" value="Genomic_DNA"/>
</dbReference>
<gene>
    <name evidence="2" type="ORF">BDCG_07378</name>
</gene>
<feature type="compositionally biased region" description="Low complexity" evidence="1">
    <location>
        <begin position="65"/>
        <end position="75"/>
    </location>
</feature>
<name>A0ABP2F5D5_AJEDR</name>
<evidence type="ECO:0000313" key="3">
    <source>
        <dbReference type="Proteomes" id="UP000002039"/>
    </source>
</evidence>
<feature type="region of interest" description="Disordered" evidence="1">
    <location>
        <begin position="57"/>
        <end position="76"/>
    </location>
</feature>
<dbReference type="GeneID" id="69029123"/>
<dbReference type="SUPFAM" id="SSF50800">
    <property type="entry name" value="PK beta-barrel domain-like"/>
    <property type="match status" value="1"/>
</dbReference>
<accession>A0ABP2F5D5</accession>
<dbReference type="Proteomes" id="UP000002039">
    <property type="component" value="Unassembled WGS sequence"/>
</dbReference>
<dbReference type="InterPro" id="IPR052716">
    <property type="entry name" value="MOSC_domain"/>
</dbReference>
<dbReference type="PANTHER" id="PTHR36930:SF1">
    <property type="entry name" value="MOSC DOMAIN-CONTAINING PROTEIN"/>
    <property type="match status" value="1"/>
</dbReference>
<protein>
    <submittedName>
        <fullName evidence="2">MOSC protein</fullName>
    </submittedName>
</protein>
<dbReference type="RefSeq" id="XP_045278625.1">
    <property type="nucleotide sequence ID" value="XM_045423171.1"/>
</dbReference>
<dbReference type="InterPro" id="IPR011037">
    <property type="entry name" value="Pyrv_Knase-like_insert_dom_sf"/>
</dbReference>
<keyword evidence="3" id="KW-1185">Reference proteome</keyword>
<sequence>MSVLSVHASASHSFSKPSVPSITLLPNLGMQGDAHAAPPSSTARAYTLDPRRQISARRCGEEDAGAGANGPLLPGDMGENITTKGIDLLALGRGTKLRFVGDVNVHVDGNECGGRGDGDGDGDGDGAAEPVCANRPVPERAEGEICRAGCGGEYCRAQGWGFGGCRAGRGGSARNADFD</sequence>
<dbReference type="PANTHER" id="PTHR36930">
    <property type="entry name" value="METAL-SULFUR CLUSTER BIOSYNTHESIS PROTEINS YUAD-RELATED"/>
    <property type="match status" value="1"/>
</dbReference>
<proteinExistence type="predicted"/>
<organism evidence="2 3">
    <name type="scientific">Ajellomyces dermatitidis (strain ER-3 / ATCC MYA-2586)</name>
    <name type="common">Blastomyces dermatitidis</name>
    <dbReference type="NCBI Taxonomy" id="559297"/>
    <lineage>
        <taxon>Eukaryota</taxon>
        <taxon>Fungi</taxon>
        <taxon>Dikarya</taxon>
        <taxon>Ascomycota</taxon>
        <taxon>Pezizomycotina</taxon>
        <taxon>Eurotiomycetes</taxon>
        <taxon>Eurotiomycetidae</taxon>
        <taxon>Onygenales</taxon>
        <taxon>Ajellomycetaceae</taxon>
        <taxon>Blastomyces</taxon>
    </lineage>
</organism>